<keyword evidence="2" id="KW-1185">Reference proteome</keyword>
<dbReference type="RefSeq" id="WP_197315324.1">
    <property type="nucleotide sequence ID" value="NZ_JADZSC010000001.1"/>
</dbReference>
<evidence type="ECO:0000313" key="1">
    <source>
        <dbReference type="EMBL" id="MBH0228671.1"/>
    </source>
</evidence>
<dbReference type="EMBL" id="JADZSC010000001">
    <property type="protein sequence ID" value="MBH0228671.1"/>
    <property type="molecule type" value="Genomic_DNA"/>
</dbReference>
<name>A0A931HSW1_9BACI</name>
<gene>
    <name evidence="1" type="ORF">H0267_00480</name>
</gene>
<organism evidence="1 2">
    <name type="scientific">Halobacillus yeomjeoni</name>
    <dbReference type="NCBI Taxonomy" id="311194"/>
    <lineage>
        <taxon>Bacteria</taxon>
        <taxon>Bacillati</taxon>
        <taxon>Bacillota</taxon>
        <taxon>Bacilli</taxon>
        <taxon>Bacillales</taxon>
        <taxon>Bacillaceae</taxon>
        <taxon>Halobacillus</taxon>
    </lineage>
</organism>
<accession>A0A931HSW1</accession>
<sequence length="285" mass="33487">MDNLRCRQMLDRFLTFYDKASRENAGSERRFELWKQHYGFTYVPPGYERDQLAKEMLDYAWDKYSLVYEKIKYFESDPVKLYELLTSIKETLNYHDPIDLTVLYFVGTFETDPFIMKENEQYTLCFPVEVEWSDYKLIQELTRVVHCCKSGLAPSQTRTLGQLIFQEGIGLHTARAIMEDKKGSGIELFWNHEKCTKEPNRIMMNIIPHLNRTDYQALYSFTKGTGASGYEKEANFTGWILIKYLLTQGKNLSELAAIPNTEVDRYIENSLYSLLNHAYLTQPQE</sequence>
<comment type="caution">
    <text evidence="1">The sequence shown here is derived from an EMBL/GenBank/DDBJ whole genome shotgun (WGS) entry which is preliminary data.</text>
</comment>
<protein>
    <submittedName>
        <fullName evidence="1">Uncharacterized protein</fullName>
    </submittedName>
</protein>
<proteinExistence type="predicted"/>
<reference evidence="1 2" key="1">
    <citation type="journal article" date="2005" name="Int. J. Syst. Evol. Microbiol.">
        <title>Halobacillus yeomjeoni sp. nov., isolated from a marine solar saltern in Korea.</title>
        <authorList>
            <person name="Yoon J.H."/>
            <person name="Kang S.J."/>
            <person name="Lee C.H."/>
            <person name="Oh H.W."/>
            <person name="Oh T.K."/>
        </authorList>
    </citation>
    <scope>NUCLEOTIDE SEQUENCE [LARGE SCALE GENOMIC DNA]</scope>
    <source>
        <strain evidence="1 2">KCTC 3957</strain>
    </source>
</reference>
<evidence type="ECO:0000313" key="2">
    <source>
        <dbReference type="Proteomes" id="UP000614490"/>
    </source>
</evidence>
<dbReference type="Proteomes" id="UP000614490">
    <property type="component" value="Unassembled WGS sequence"/>
</dbReference>
<dbReference type="AlphaFoldDB" id="A0A931HSW1"/>